<proteinExistence type="predicted"/>
<evidence type="ECO:0008006" key="3">
    <source>
        <dbReference type="Google" id="ProtNLM"/>
    </source>
</evidence>
<reference evidence="1 2" key="1">
    <citation type="submission" date="2014-11" db="EMBL/GenBank/DDBJ databases">
        <title>Genetic blueprint of the zoonotic pathogen Toxocara canis.</title>
        <authorList>
            <person name="Zhu X.-Q."/>
            <person name="Korhonen P.K."/>
            <person name="Cai H."/>
            <person name="Young N.D."/>
            <person name="Nejsum P."/>
            <person name="von Samson-Himmelstjerna G."/>
            <person name="Boag P.R."/>
            <person name="Tan P."/>
            <person name="Li Q."/>
            <person name="Min J."/>
            <person name="Yang Y."/>
            <person name="Wang X."/>
            <person name="Fang X."/>
            <person name="Hall R.S."/>
            <person name="Hofmann A."/>
            <person name="Sternberg P.W."/>
            <person name="Jex A.R."/>
            <person name="Gasser R.B."/>
        </authorList>
    </citation>
    <scope>NUCLEOTIDE SEQUENCE [LARGE SCALE GENOMIC DNA]</scope>
    <source>
        <strain evidence="1">PN_DK_2014</strain>
    </source>
</reference>
<gene>
    <name evidence="1" type="ORF">Tcan_07082</name>
</gene>
<organism evidence="1 2">
    <name type="scientific">Toxocara canis</name>
    <name type="common">Canine roundworm</name>
    <dbReference type="NCBI Taxonomy" id="6265"/>
    <lineage>
        <taxon>Eukaryota</taxon>
        <taxon>Metazoa</taxon>
        <taxon>Ecdysozoa</taxon>
        <taxon>Nematoda</taxon>
        <taxon>Chromadorea</taxon>
        <taxon>Rhabditida</taxon>
        <taxon>Spirurina</taxon>
        <taxon>Ascaridomorpha</taxon>
        <taxon>Ascaridoidea</taxon>
        <taxon>Toxocaridae</taxon>
        <taxon>Toxocara</taxon>
    </lineage>
</organism>
<sequence length="305" mass="34623">MANSIAYENDLPVGEPLEVRVVRVDHEAQCVFVRPINRQPHYERLKVNLRHVVAKESSVELCADAIRENTIYAAMVQDENFRVILIGKKPGDSSFKDENFRVILIGKKPGDSSFKMFAIDVGETLQVDASQLRSDLPKSVRSPAPMCIRVNPKLGASQNDIDFFVSLQTGMTCMIEIDDLFLADFPQLMKELYPPEVTARVFKKDPGLCFSSPWRVVAYRRSRAHSGRRLEGGGGGKGGKKQEQRFRFRDFTITLPNRVNARVTRKLSSDTCIMRDTGLLDTLYDVRFVLFALLVYMEHDTAMFH</sequence>
<dbReference type="OrthoDB" id="5810590at2759"/>
<evidence type="ECO:0000313" key="2">
    <source>
        <dbReference type="Proteomes" id="UP000031036"/>
    </source>
</evidence>
<evidence type="ECO:0000313" key="1">
    <source>
        <dbReference type="EMBL" id="KHN86614.1"/>
    </source>
</evidence>
<protein>
    <recommendedName>
        <fullName evidence="3">Tudor domain-containing protein</fullName>
    </recommendedName>
</protein>
<dbReference type="Proteomes" id="UP000031036">
    <property type="component" value="Unassembled WGS sequence"/>
</dbReference>
<dbReference type="EMBL" id="JPKZ01000541">
    <property type="protein sequence ID" value="KHN86614.1"/>
    <property type="molecule type" value="Genomic_DNA"/>
</dbReference>
<dbReference type="AlphaFoldDB" id="A0A0B2VYV3"/>
<comment type="caution">
    <text evidence="1">The sequence shown here is derived from an EMBL/GenBank/DDBJ whole genome shotgun (WGS) entry which is preliminary data.</text>
</comment>
<keyword evidence="2" id="KW-1185">Reference proteome</keyword>
<accession>A0A0B2VYV3</accession>
<name>A0A0B2VYV3_TOXCA</name>